<dbReference type="InterPro" id="IPR013087">
    <property type="entry name" value="Znf_C2H2_type"/>
</dbReference>
<keyword evidence="5 12" id="KW-0863">Zinc-finger</keyword>
<keyword evidence="10" id="KW-0539">Nucleus</keyword>
<evidence type="ECO:0000256" key="10">
    <source>
        <dbReference type="ARBA" id="ARBA00023242"/>
    </source>
</evidence>
<evidence type="ECO:0000313" key="16">
    <source>
        <dbReference type="Proteomes" id="UP000002866"/>
    </source>
</evidence>
<feature type="domain" description="C2H2-type" evidence="14">
    <location>
        <begin position="363"/>
        <end position="387"/>
    </location>
</feature>
<feature type="domain" description="C2H2-type" evidence="14">
    <location>
        <begin position="204"/>
        <end position="234"/>
    </location>
</feature>
<evidence type="ECO:0000256" key="5">
    <source>
        <dbReference type="ARBA" id="ARBA00022771"/>
    </source>
</evidence>
<dbReference type="KEGG" id="tbl:TBLA_0B04960"/>
<evidence type="ECO:0000256" key="3">
    <source>
        <dbReference type="ARBA" id="ARBA00022723"/>
    </source>
</evidence>
<dbReference type="EMBL" id="HE806317">
    <property type="protein sequence ID" value="CCH59331.1"/>
    <property type="molecule type" value="Genomic_DNA"/>
</dbReference>
<dbReference type="PANTHER" id="PTHR46179">
    <property type="entry name" value="ZINC FINGER PROTEIN"/>
    <property type="match status" value="1"/>
</dbReference>
<keyword evidence="9" id="KW-0804">Transcription</keyword>
<dbReference type="Pfam" id="PF13894">
    <property type="entry name" value="zf-C2H2_4"/>
    <property type="match status" value="1"/>
</dbReference>
<dbReference type="SMART" id="SM00355">
    <property type="entry name" value="ZnF_C2H2"/>
    <property type="match status" value="9"/>
</dbReference>
<dbReference type="Proteomes" id="UP000002866">
    <property type="component" value="Chromosome 2"/>
</dbReference>
<keyword evidence="6" id="KW-0862">Zinc</keyword>
<dbReference type="GO" id="GO:0008270">
    <property type="term" value="F:zinc ion binding"/>
    <property type="evidence" value="ECO:0007669"/>
    <property type="project" value="UniProtKB-KW"/>
</dbReference>
<keyword evidence="8" id="KW-0238">DNA-binding</keyword>
<evidence type="ECO:0000256" key="8">
    <source>
        <dbReference type="ARBA" id="ARBA00023125"/>
    </source>
</evidence>
<feature type="compositionally biased region" description="Basic and acidic residues" evidence="13">
    <location>
        <begin position="438"/>
        <end position="448"/>
    </location>
</feature>
<dbReference type="OrthoDB" id="4748970at2759"/>
<proteinExistence type="predicted"/>
<dbReference type="FunFam" id="3.30.160.60:FF:002391">
    <property type="entry name" value="Transcription factor IIIA"/>
    <property type="match status" value="1"/>
</dbReference>
<keyword evidence="16" id="KW-1185">Reference proteome</keyword>
<keyword evidence="2" id="KW-0678">Repressor</keyword>
<dbReference type="GO" id="GO:0005634">
    <property type="term" value="C:nucleus"/>
    <property type="evidence" value="ECO:0007669"/>
    <property type="project" value="UniProtKB-SubCell"/>
</dbReference>
<evidence type="ECO:0000256" key="13">
    <source>
        <dbReference type="SAM" id="MobiDB-lite"/>
    </source>
</evidence>
<dbReference type="PROSITE" id="PS50157">
    <property type="entry name" value="ZINC_FINGER_C2H2_2"/>
    <property type="match status" value="7"/>
</dbReference>
<dbReference type="RefSeq" id="XP_004178850.1">
    <property type="nucleotide sequence ID" value="XM_004178802.1"/>
</dbReference>
<evidence type="ECO:0000256" key="4">
    <source>
        <dbReference type="ARBA" id="ARBA00022737"/>
    </source>
</evidence>
<dbReference type="GO" id="GO:0006357">
    <property type="term" value="P:regulation of transcription by RNA polymerase II"/>
    <property type="evidence" value="ECO:0007669"/>
    <property type="project" value="TreeGrafter"/>
</dbReference>
<dbReference type="AlphaFoldDB" id="I2GYX9"/>
<comment type="subcellular location">
    <subcellularLocation>
        <location evidence="1">Nucleus</location>
    </subcellularLocation>
</comment>
<feature type="region of interest" description="Disordered" evidence="13">
    <location>
        <begin position="429"/>
        <end position="448"/>
    </location>
</feature>
<dbReference type="InterPro" id="IPR036236">
    <property type="entry name" value="Znf_C2H2_sf"/>
</dbReference>
<feature type="domain" description="C2H2-type" evidence="14">
    <location>
        <begin position="173"/>
        <end position="203"/>
    </location>
</feature>
<sequence>MEEKQSCSYTLKEDNLKKLEEETAYVTRSTSAESLHSIDSDASSWTSTSTTSTSRAKTYFCSYKDCEKVFTRPSLLTEHQLSFHQGIKQFTCDICQKSYSRMYHLERHLISHSTEKPFHCSFCNKGVTTKQQLKRHEITHTKSFKCTYLGCDQSFYKHPQLRSHILAVHEQKLSCKICSKTFQRPYRLKNHMIKHHNPLNEKPYQCSFTSCSLNFKTWSQLQSHIKNDHPKLKCPICGKPCVGEQGLQMHILIHDDSMVIRNWKCHTCTTPTSFAKKNDLVQHYIECHDNKIPIELQSDNLPEEVLQSSASKSSTELPSPMAKKRKIINNFQSIKSEINLENMIYTQGKSGKDLILMAAGKIFKCTFPKCYRTFKTEERFNTHISKHKIHLLKLKIMQEKSEETQLANTQQTNEKTASLVSKLPNLMNEFNDVNSPVTKDKRENTKNP</sequence>
<feature type="domain" description="C2H2-type" evidence="14">
    <location>
        <begin position="59"/>
        <end position="89"/>
    </location>
</feature>
<evidence type="ECO:0000256" key="12">
    <source>
        <dbReference type="PROSITE-ProRule" id="PRU00042"/>
    </source>
</evidence>
<evidence type="ECO:0000256" key="11">
    <source>
        <dbReference type="ARBA" id="ARBA00040434"/>
    </source>
</evidence>
<keyword evidence="4" id="KW-0677">Repeat</keyword>
<dbReference type="FunFam" id="3.30.160.60:FF:000100">
    <property type="entry name" value="Zinc finger 45-like"/>
    <property type="match status" value="1"/>
</dbReference>
<keyword evidence="3" id="KW-0479">Metal-binding</keyword>
<organism evidence="15 16">
    <name type="scientific">Henningerozyma blattae (strain ATCC 34711 / CBS 6284 / DSM 70876 / NBRC 10599 / NRRL Y-10934 / UCD 77-7)</name>
    <name type="common">Yeast</name>
    <name type="synonym">Tetrapisispora blattae</name>
    <dbReference type="NCBI Taxonomy" id="1071380"/>
    <lineage>
        <taxon>Eukaryota</taxon>
        <taxon>Fungi</taxon>
        <taxon>Dikarya</taxon>
        <taxon>Ascomycota</taxon>
        <taxon>Saccharomycotina</taxon>
        <taxon>Saccharomycetes</taxon>
        <taxon>Saccharomycetales</taxon>
        <taxon>Saccharomycetaceae</taxon>
        <taxon>Henningerozyma</taxon>
    </lineage>
</organism>
<gene>
    <name evidence="15" type="primary">TBLA0B04960</name>
    <name evidence="15" type="ORF">TBLA_0B04960</name>
</gene>
<name>I2GYX9_HENB6</name>
<dbReference type="Gene3D" id="3.30.160.60">
    <property type="entry name" value="Classic Zinc Finger"/>
    <property type="match status" value="6"/>
</dbReference>
<dbReference type="SUPFAM" id="SSF57667">
    <property type="entry name" value="beta-beta-alpha zinc fingers"/>
    <property type="match status" value="4"/>
</dbReference>
<evidence type="ECO:0000256" key="1">
    <source>
        <dbReference type="ARBA" id="ARBA00004123"/>
    </source>
</evidence>
<dbReference type="OMA" id="SFYKHPQ"/>
<dbReference type="PROSITE" id="PS00028">
    <property type="entry name" value="ZINC_FINGER_C2H2_1"/>
    <property type="match status" value="8"/>
</dbReference>
<dbReference type="FunCoup" id="I2GYX9">
    <property type="interactions" value="47"/>
</dbReference>
<evidence type="ECO:0000256" key="7">
    <source>
        <dbReference type="ARBA" id="ARBA00023015"/>
    </source>
</evidence>
<dbReference type="InParanoid" id="I2GYX9"/>
<evidence type="ECO:0000256" key="6">
    <source>
        <dbReference type="ARBA" id="ARBA00022833"/>
    </source>
</evidence>
<evidence type="ECO:0000313" key="15">
    <source>
        <dbReference type="EMBL" id="CCH59331.1"/>
    </source>
</evidence>
<dbReference type="InterPro" id="IPR051061">
    <property type="entry name" value="Zinc_finger_trans_reg"/>
</dbReference>
<dbReference type="Pfam" id="PF00096">
    <property type="entry name" value="zf-C2H2"/>
    <property type="match status" value="4"/>
</dbReference>
<evidence type="ECO:0000256" key="9">
    <source>
        <dbReference type="ARBA" id="ARBA00023163"/>
    </source>
</evidence>
<evidence type="ECO:0000256" key="2">
    <source>
        <dbReference type="ARBA" id="ARBA00022491"/>
    </source>
</evidence>
<protein>
    <recommendedName>
        <fullName evidence="11">Transcription factor IIIA</fullName>
    </recommendedName>
</protein>
<dbReference type="HOGENOM" id="CLU_044102_0_0_1"/>
<feature type="domain" description="C2H2-type" evidence="14">
    <location>
        <begin position="144"/>
        <end position="174"/>
    </location>
</feature>
<dbReference type="GO" id="GO:0003677">
    <property type="term" value="F:DNA binding"/>
    <property type="evidence" value="ECO:0007669"/>
    <property type="project" value="UniProtKB-KW"/>
</dbReference>
<keyword evidence="7" id="KW-0805">Transcription regulation</keyword>
<accession>I2GYX9</accession>
<feature type="domain" description="C2H2-type" evidence="14">
    <location>
        <begin position="118"/>
        <end position="145"/>
    </location>
</feature>
<dbReference type="GeneID" id="14494707"/>
<reference evidence="15 16" key="1">
    <citation type="journal article" date="2011" name="Proc. Natl. Acad. Sci. U.S.A.">
        <title>Evolutionary erosion of yeast sex chromosomes by mating-type switching accidents.</title>
        <authorList>
            <person name="Gordon J.L."/>
            <person name="Armisen D."/>
            <person name="Proux-Wera E."/>
            <person name="Oheigeartaigh S.S."/>
            <person name="Byrne K.P."/>
            <person name="Wolfe K.H."/>
        </authorList>
    </citation>
    <scope>NUCLEOTIDE SEQUENCE [LARGE SCALE GENOMIC DNA]</scope>
    <source>
        <strain evidence="16">ATCC 34711 / CBS 6284 / DSM 70876 / NBRC 10599 / NRRL Y-10934 / UCD 77-7</strain>
    </source>
</reference>
<dbReference type="STRING" id="1071380.I2GYX9"/>
<dbReference type="PANTHER" id="PTHR46179:SF13">
    <property type="entry name" value="C2H2-TYPE DOMAIN-CONTAINING PROTEIN"/>
    <property type="match status" value="1"/>
</dbReference>
<evidence type="ECO:0000259" key="14">
    <source>
        <dbReference type="PROSITE" id="PS50157"/>
    </source>
</evidence>
<dbReference type="eggNOG" id="KOG1721">
    <property type="taxonomic scope" value="Eukaryota"/>
</dbReference>
<feature type="domain" description="C2H2-type" evidence="14">
    <location>
        <begin position="90"/>
        <end position="117"/>
    </location>
</feature>